<evidence type="ECO:0000256" key="5">
    <source>
        <dbReference type="ARBA" id="ARBA00023125"/>
    </source>
</evidence>
<dbReference type="Proteomes" id="UP000032180">
    <property type="component" value="Chromosome 7"/>
</dbReference>
<dbReference type="EnsemblPlants" id="LPERR07G17430.1">
    <property type="protein sequence ID" value="LPERR07G17430.1"/>
    <property type="gene ID" value="LPERR07G17430"/>
</dbReference>
<evidence type="ECO:0000256" key="3">
    <source>
        <dbReference type="ARBA" id="ARBA00022833"/>
    </source>
</evidence>
<dbReference type="InterPro" id="IPR012677">
    <property type="entry name" value="Nucleotide-bd_a/b_plait_sf"/>
</dbReference>
<keyword evidence="3 7" id="KW-0862">Zinc</keyword>
<evidence type="ECO:0000256" key="7">
    <source>
        <dbReference type="PROSITE-ProRule" id="PRU00723"/>
    </source>
</evidence>
<dbReference type="InterPro" id="IPR000504">
    <property type="entry name" value="RRM_dom"/>
</dbReference>
<dbReference type="FunFam" id="3.30.70.330:FF:000678">
    <property type="entry name" value="zinc finger CCCH domain-containing protein 53-like isoform X2"/>
    <property type="match status" value="1"/>
</dbReference>
<feature type="region of interest" description="Disordered" evidence="8">
    <location>
        <begin position="121"/>
        <end position="146"/>
    </location>
</feature>
<name>A0A0D9X0U3_9ORYZ</name>
<keyword evidence="2 7" id="KW-0863">Zinc-finger</keyword>
<feature type="zinc finger region" description="C3H1-type" evidence="7">
    <location>
        <begin position="145"/>
        <end position="173"/>
    </location>
</feature>
<keyword evidence="4 6" id="KW-0694">RNA-binding</keyword>
<evidence type="ECO:0000313" key="11">
    <source>
        <dbReference type="EnsemblPlants" id="LPERR07G17430.1"/>
    </source>
</evidence>
<evidence type="ECO:0008006" key="13">
    <source>
        <dbReference type="Google" id="ProtNLM"/>
    </source>
</evidence>
<dbReference type="PANTHER" id="PTHR24009">
    <property type="entry name" value="RNA-BINDING (RRM/RBD/RNP MOTIFS)"/>
    <property type="match status" value="1"/>
</dbReference>
<evidence type="ECO:0000256" key="8">
    <source>
        <dbReference type="SAM" id="MobiDB-lite"/>
    </source>
</evidence>
<dbReference type="Gene3D" id="1.20.120.1350">
    <property type="entry name" value="Pneumovirus matrix protein 2 (M2), zinc-binding domain"/>
    <property type="match status" value="1"/>
</dbReference>
<sequence length="343" mass="38576">MVAYFLEDEEGICALGEGWHKEADSSLAYGNGGYILSTSSYPQKRQYAVSSEEELRSLPSLLPPSPGQEFPLAYLRAQFQSSSSYRGIQARRRPIGQTGALQRPLLEPIWLEERLQSLSIPGDGTARNSQGAGPNVIGYPRSSSKSTSRPCHFHFFRGYCKKGVNCQFSHGSVSQKYGKSLQPEGYLTENQQHGRIGCSLTSLLMELNTIRVIDREHGQYYVVLVEDAQKYMECLGLAHSCNLMDTGSGSNQIYMTFPVHSKFTEDDVKNYFNQYGPVSGVRIPYQEKRMFGFVSFVYTETVRLILSKGTAHFIRGARVLVKHYREKPELSDEISLPDSLDLY</sequence>
<dbReference type="GO" id="GO:0003723">
    <property type="term" value="F:RNA binding"/>
    <property type="evidence" value="ECO:0007669"/>
    <property type="project" value="UniProtKB-UniRule"/>
</dbReference>
<dbReference type="PANTHER" id="PTHR24009:SF0">
    <property type="entry name" value="ZINC FINGER CCCH DOMAIN-CONTAINING PROTEIN 18"/>
    <property type="match status" value="1"/>
</dbReference>
<evidence type="ECO:0000256" key="4">
    <source>
        <dbReference type="ARBA" id="ARBA00022884"/>
    </source>
</evidence>
<evidence type="ECO:0000313" key="12">
    <source>
        <dbReference type="Proteomes" id="UP000032180"/>
    </source>
</evidence>
<keyword evidence="5" id="KW-0238">DNA-binding</keyword>
<keyword evidence="1 7" id="KW-0479">Metal-binding</keyword>
<proteinExistence type="predicted"/>
<accession>A0A0D9X0U3</accession>
<evidence type="ECO:0000259" key="10">
    <source>
        <dbReference type="PROSITE" id="PS50103"/>
    </source>
</evidence>
<dbReference type="GO" id="GO:0008270">
    <property type="term" value="F:zinc ion binding"/>
    <property type="evidence" value="ECO:0007669"/>
    <property type="project" value="UniProtKB-KW"/>
</dbReference>
<dbReference type="Gene3D" id="3.30.70.330">
    <property type="match status" value="1"/>
</dbReference>
<dbReference type="SMART" id="SM00360">
    <property type="entry name" value="RRM"/>
    <property type="match status" value="1"/>
</dbReference>
<dbReference type="Gramene" id="LPERR07G17430.1">
    <property type="protein sequence ID" value="LPERR07G17430.1"/>
    <property type="gene ID" value="LPERR07G17430"/>
</dbReference>
<protein>
    <recommendedName>
        <fullName evidence="13">C3H1-type domain-containing protein</fullName>
    </recommendedName>
</protein>
<dbReference type="AlphaFoldDB" id="A0A0D9X0U3"/>
<dbReference type="PROSITE" id="PS50102">
    <property type="entry name" value="RRM"/>
    <property type="match status" value="1"/>
</dbReference>
<dbReference type="InterPro" id="IPR035979">
    <property type="entry name" value="RBD_domain_sf"/>
</dbReference>
<evidence type="ECO:0000256" key="6">
    <source>
        <dbReference type="PROSITE-ProRule" id="PRU00176"/>
    </source>
</evidence>
<feature type="domain" description="C3H1-type" evidence="10">
    <location>
        <begin position="145"/>
        <end position="173"/>
    </location>
</feature>
<keyword evidence="12" id="KW-1185">Reference proteome</keyword>
<dbReference type="PROSITE" id="PS50103">
    <property type="entry name" value="ZF_C3H1"/>
    <property type="match status" value="1"/>
</dbReference>
<evidence type="ECO:0000259" key="9">
    <source>
        <dbReference type="PROSITE" id="PS50102"/>
    </source>
</evidence>
<dbReference type="InterPro" id="IPR000571">
    <property type="entry name" value="Znf_CCCH"/>
</dbReference>
<evidence type="ECO:0000256" key="1">
    <source>
        <dbReference type="ARBA" id="ARBA00022723"/>
    </source>
</evidence>
<reference evidence="12" key="2">
    <citation type="submission" date="2013-12" db="EMBL/GenBank/DDBJ databases">
        <authorList>
            <person name="Yu Y."/>
            <person name="Lee S."/>
            <person name="de Baynast K."/>
            <person name="Wissotski M."/>
            <person name="Liu L."/>
            <person name="Talag J."/>
            <person name="Goicoechea J."/>
            <person name="Angelova A."/>
            <person name="Jetty R."/>
            <person name="Kudrna D."/>
            <person name="Golser W."/>
            <person name="Rivera L."/>
            <person name="Zhang J."/>
            <person name="Wing R."/>
        </authorList>
    </citation>
    <scope>NUCLEOTIDE SEQUENCE</scope>
</reference>
<organism evidence="11 12">
    <name type="scientific">Leersia perrieri</name>
    <dbReference type="NCBI Taxonomy" id="77586"/>
    <lineage>
        <taxon>Eukaryota</taxon>
        <taxon>Viridiplantae</taxon>
        <taxon>Streptophyta</taxon>
        <taxon>Embryophyta</taxon>
        <taxon>Tracheophyta</taxon>
        <taxon>Spermatophyta</taxon>
        <taxon>Magnoliopsida</taxon>
        <taxon>Liliopsida</taxon>
        <taxon>Poales</taxon>
        <taxon>Poaceae</taxon>
        <taxon>BOP clade</taxon>
        <taxon>Oryzoideae</taxon>
        <taxon>Oryzeae</taxon>
        <taxon>Oryzinae</taxon>
        <taxon>Leersia</taxon>
    </lineage>
</organism>
<dbReference type="Pfam" id="PF00076">
    <property type="entry name" value="RRM_1"/>
    <property type="match status" value="1"/>
</dbReference>
<dbReference type="SUPFAM" id="SSF54928">
    <property type="entry name" value="RNA-binding domain, RBD"/>
    <property type="match status" value="1"/>
</dbReference>
<feature type="domain" description="RRM" evidence="9">
    <location>
        <begin position="251"/>
        <end position="326"/>
    </location>
</feature>
<reference evidence="11" key="3">
    <citation type="submission" date="2015-04" db="UniProtKB">
        <authorList>
            <consortium name="EnsemblPlants"/>
        </authorList>
    </citation>
    <scope>IDENTIFICATION</scope>
</reference>
<evidence type="ECO:0000256" key="2">
    <source>
        <dbReference type="ARBA" id="ARBA00022771"/>
    </source>
</evidence>
<reference evidence="11 12" key="1">
    <citation type="submission" date="2012-08" db="EMBL/GenBank/DDBJ databases">
        <title>Oryza genome evolution.</title>
        <authorList>
            <person name="Wing R.A."/>
        </authorList>
    </citation>
    <scope>NUCLEOTIDE SEQUENCE</scope>
</reference>
<dbReference type="GO" id="GO:0003677">
    <property type="term" value="F:DNA binding"/>
    <property type="evidence" value="ECO:0007669"/>
    <property type="project" value="UniProtKB-KW"/>
</dbReference>